<protein>
    <recommendedName>
        <fullName evidence="4">Cytoplasmic protein</fullName>
    </recommendedName>
</protein>
<proteinExistence type="predicted"/>
<dbReference type="Gene3D" id="2.60.60.30">
    <property type="entry name" value="sav2460 like domains"/>
    <property type="match status" value="1"/>
</dbReference>
<accession>A0A7W7YAR2</accession>
<dbReference type="Proteomes" id="UP000590740">
    <property type="component" value="Unassembled WGS sequence"/>
</dbReference>
<name>A0A7W7YAR2_9BACT</name>
<sequence>MNTLYLRRRKKVLLPPGTGSQSGTMLAMMQQNLEALGFVMSPTLMERVQTLSDRELAAFYTSLIQDIRQMVGAHRPFAPMYPDFPRQVKETPELLLYLNALVHYLTNKLPVYPKSLRPELTDKTPLRVIDLGHEADFRAIFTQLAGAKTSLSPQDKEDLIWFVKERREQFPALLPQTIASKENLAVLSAAVLKHAPEAVELLAPHFKIVTDVLRLAVALSGGDVSLAASVKFGKFTRAERRLLLSWMERCDNALEDMLRWKGRWIRLGERLHPGEHAEKVPKIFAAFKALRADEKITTFNSRLEAALEKRQVDEVLGMLRSRPGDLARRMDHLLRLAARSESVLSLFQECVRKVSTPVLLQMLSHFQHRDQPLPLRVFFPKGDVGKVFAVSKKMPSLPTGVAAQAATVCECALVERFAMLPPLGRCWVEPGMEKFMVPLAQRSASKALRTLTRGSRLPLADATVLRFFIWWKNGRGRTDIDLSASLFDAEQRYLDVLSYYNLKNFGGCHSGDIVDAPEGAAEFIDVEPARLLAANVRYIVMTLSSYTQQPYCDLPECFAGWMARQAPDSGEVFEARTVVDKLDVAANTRICIPAVFDLVEREVIWADLALTAYPRLPNNVHVNLPPITLMLRSLIYGIKPDLHTLFSLHAKARGSVVAERAGADTIFAQDAGITPYDLDRIRADFL</sequence>
<evidence type="ECO:0000313" key="3">
    <source>
        <dbReference type="Proteomes" id="UP000590740"/>
    </source>
</evidence>
<dbReference type="PANTHER" id="PTHR32097:SF18">
    <property type="entry name" value="RING-TYPE DOMAIN-CONTAINING PROTEIN"/>
    <property type="match status" value="1"/>
</dbReference>
<comment type="caution">
    <text evidence="2">The sequence shown here is derived from an EMBL/GenBank/DDBJ whole genome shotgun (WGS) entry which is preliminary data.</text>
</comment>
<reference evidence="2 3" key="1">
    <citation type="submission" date="2020-08" db="EMBL/GenBank/DDBJ databases">
        <title>Genomic Encyclopedia of Type Strains, Phase IV (KMG-IV): sequencing the most valuable type-strain genomes for metagenomic binning, comparative biology and taxonomic classification.</title>
        <authorList>
            <person name="Goeker M."/>
        </authorList>
    </citation>
    <scope>NUCLEOTIDE SEQUENCE [LARGE SCALE GENOMIC DNA]</scope>
    <source>
        <strain evidence="2 3">DSM 12252</strain>
    </source>
</reference>
<dbReference type="RefSeq" id="WP_184339556.1">
    <property type="nucleotide sequence ID" value="NZ_JACHIG010000004.1"/>
</dbReference>
<keyword evidence="1" id="KW-0778">Tellurium resistance</keyword>
<dbReference type="CDD" id="cd06974">
    <property type="entry name" value="TerD_like"/>
    <property type="match status" value="1"/>
</dbReference>
<evidence type="ECO:0008006" key="4">
    <source>
        <dbReference type="Google" id="ProtNLM"/>
    </source>
</evidence>
<dbReference type="AlphaFoldDB" id="A0A7W7YAR2"/>
<keyword evidence="3" id="KW-1185">Reference proteome</keyword>
<dbReference type="EMBL" id="JACHIG010000004">
    <property type="protein sequence ID" value="MBB5032635.1"/>
    <property type="molecule type" value="Genomic_DNA"/>
</dbReference>
<evidence type="ECO:0000256" key="1">
    <source>
        <dbReference type="ARBA" id="ARBA00022686"/>
    </source>
</evidence>
<organism evidence="2 3">
    <name type="scientific">Prosthecobacter vanneervenii</name>
    <dbReference type="NCBI Taxonomy" id="48466"/>
    <lineage>
        <taxon>Bacteria</taxon>
        <taxon>Pseudomonadati</taxon>
        <taxon>Verrucomicrobiota</taxon>
        <taxon>Verrucomicrobiia</taxon>
        <taxon>Verrucomicrobiales</taxon>
        <taxon>Verrucomicrobiaceae</taxon>
        <taxon>Prosthecobacter</taxon>
    </lineage>
</organism>
<gene>
    <name evidence="2" type="ORF">HNQ65_002217</name>
</gene>
<dbReference type="PANTHER" id="PTHR32097">
    <property type="entry name" value="CAMP-BINDING PROTEIN 1-RELATED"/>
    <property type="match status" value="1"/>
</dbReference>
<dbReference type="GO" id="GO:0046690">
    <property type="term" value="P:response to tellurium ion"/>
    <property type="evidence" value="ECO:0007669"/>
    <property type="project" value="UniProtKB-KW"/>
</dbReference>
<dbReference type="InterPro" id="IPR003325">
    <property type="entry name" value="TerD"/>
</dbReference>
<dbReference type="InterPro" id="IPR051324">
    <property type="entry name" value="Stress/Tellurium_Resist"/>
</dbReference>
<evidence type="ECO:0000313" key="2">
    <source>
        <dbReference type="EMBL" id="MBB5032635.1"/>
    </source>
</evidence>